<comment type="caution">
    <text evidence="3">The sequence shown here is derived from an EMBL/GenBank/DDBJ whole genome shotgun (WGS) entry which is preliminary data.</text>
</comment>
<evidence type="ECO:0000313" key="4">
    <source>
        <dbReference type="Proteomes" id="UP001305779"/>
    </source>
</evidence>
<proteinExistence type="predicted"/>
<evidence type="ECO:0000256" key="1">
    <source>
        <dbReference type="ARBA" id="ARBA00022723"/>
    </source>
</evidence>
<dbReference type="EMBL" id="JAXOVC010000004">
    <property type="protein sequence ID" value="KAK4503137.1"/>
    <property type="molecule type" value="Genomic_DNA"/>
</dbReference>
<dbReference type="Pfam" id="PF07731">
    <property type="entry name" value="Cu-oxidase_2"/>
    <property type="match status" value="1"/>
</dbReference>
<sequence length="380" mass="41999">MNGQLPSQTPSDFHFSGNVRRYYVAAEEVEWDYAPTGWDNWLGVPMSRSPRAKPFIRFNTTYLKALYRGYTDASFTQLTEQPPWQGTQGPTLRSEVGDLLEIMFVNKLSRNYATMHSMGLAYNKMNEGSDYVANPQAHENATIPLSSAVPPIDGGVGPGECVVYKWLPDDAAAPNGNDPSRAFSHHSYVDLLTDSDSGLIGPQIVYARGRMNATMQEYKEFPLLFGTYNEPTSFLSGENAQRLNNGNVSKSSFGSITQDLGSGNHSVWYPQVVNLASSGHLNGYIFANNPPFEMCQDDQAIWYAYGWGTGSHVFHMHGNGVVVDGIKSFAVSLNDGISKTLLMNAADVGLWQVICHVNDHQQSGMVANYVVYSSEDQRCR</sequence>
<keyword evidence="4" id="KW-1185">Reference proteome</keyword>
<keyword evidence="1" id="KW-0479">Metal-binding</keyword>
<dbReference type="PROSITE" id="PS00079">
    <property type="entry name" value="MULTICOPPER_OXIDASE1"/>
    <property type="match status" value="1"/>
</dbReference>
<dbReference type="Proteomes" id="UP001305779">
    <property type="component" value="Unassembled WGS sequence"/>
</dbReference>
<dbReference type="InterPro" id="IPR008972">
    <property type="entry name" value="Cupredoxin"/>
</dbReference>
<feature type="domain" description="Plastocyanin-like" evidence="2">
    <location>
        <begin position="274"/>
        <end position="373"/>
    </location>
</feature>
<reference evidence="3 4" key="1">
    <citation type="journal article" date="2023" name="G3 (Bethesda)">
        <title>A chromosome-level genome assembly of Zasmidium syzygii isolated from banana leaves.</title>
        <authorList>
            <person name="van Westerhoven A.C."/>
            <person name="Mehrabi R."/>
            <person name="Talebi R."/>
            <person name="Steentjes M.B.F."/>
            <person name="Corcolon B."/>
            <person name="Chong P.A."/>
            <person name="Kema G.H.J."/>
            <person name="Seidl M.F."/>
        </authorList>
    </citation>
    <scope>NUCLEOTIDE SEQUENCE [LARGE SCALE GENOMIC DNA]</scope>
    <source>
        <strain evidence="3 4">P124</strain>
    </source>
</reference>
<protein>
    <recommendedName>
        <fullName evidence="2">Plastocyanin-like domain-containing protein</fullName>
    </recommendedName>
</protein>
<dbReference type="InterPro" id="IPR011706">
    <property type="entry name" value="Cu-oxidase_C"/>
</dbReference>
<name>A0ABR0ENT3_ZASCE</name>
<evidence type="ECO:0000313" key="3">
    <source>
        <dbReference type="EMBL" id="KAK4503137.1"/>
    </source>
</evidence>
<gene>
    <name evidence="3" type="ORF">PRZ48_006564</name>
</gene>
<evidence type="ECO:0000259" key="2">
    <source>
        <dbReference type="Pfam" id="PF07731"/>
    </source>
</evidence>
<dbReference type="SUPFAM" id="SSF49503">
    <property type="entry name" value="Cupredoxins"/>
    <property type="match status" value="2"/>
</dbReference>
<dbReference type="InterPro" id="IPR033138">
    <property type="entry name" value="Cu_oxidase_CS"/>
</dbReference>
<organism evidence="3 4">
    <name type="scientific">Zasmidium cellare</name>
    <name type="common">Wine cellar mold</name>
    <name type="synonym">Racodium cellare</name>
    <dbReference type="NCBI Taxonomy" id="395010"/>
    <lineage>
        <taxon>Eukaryota</taxon>
        <taxon>Fungi</taxon>
        <taxon>Dikarya</taxon>
        <taxon>Ascomycota</taxon>
        <taxon>Pezizomycotina</taxon>
        <taxon>Dothideomycetes</taxon>
        <taxon>Dothideomycetidae</taxon>
        <taxon>Mycosphaerellales</taxon>
        <taxon>Mycosphaerellaceae</taxon>
        <taxon>Zasmidium</taxon>
    </lineage>
</organism>
<accession>A0ABR0ENT3</accession>
<dbReference type="Gene3D" id="2.60.40.420">
    <property type="entry name" value="Cupredoxins - blue copper proteins"/>
    <property type="match status" value="2"/>
</dbReference>